<keyword evidence="1" id="KW-0732">Signal</keyword>
<evidence type="ECO:0000313" key="4">
    <source>
        <dbReference type="Proteomes" id="UP000317982"/>
    </source>
</evidence>
<accession>A0A545AIR5</accession>
<feature type="chain" id="PRO_5022217715" description="Bulb-type lectin domain-containing protein" evidence="1">
    <location>
        <begin position="29"/>
        <end position="178"/>
    </location>
</feature>
<dbReference type="InterPro" id="IPR036426">
    <property type="entry name" value="Bulb-type_lectin_dom_sf"/>
</dbReference>
<keyword evidence="4" id="KW-1185">Reference proteome</keyword>
<evidence type="ECO:0000313" key="3">
    <source>
        <dbReference type="EMBL" id="TQS41203.1"/>
    </source>
</evidence>
<dbReference type="SUPFAM" id="SSF51110">
    <property type="entry name" value="alpha-D-mannose-specific plant lectins"/>
    <property type="match status" value="1"/>
</dbReference>
<evidence type="ECO:0000256" key="1">
    <source>
        <dbReference type="SAM" id="SignalP"/>
    </source>
</evidence>
<dbReference type="PROSITE" id="PS50927">
    <property type="entry name" value="BULB_LECTIN"/>
    <property type="match status" value="1"/>
</dbReference>
<dbReference type="InterPro" id="IPR001480">
    <property type="entry name" value="Bulb-type_lectin_dom"/>
</dbReference>
<dbReference type="Gene3D" id="2.90.10.10">
    <property type="entry name" value="Bulb-type lectin domain"/>
    <property type="match status" value="1"/>
</dbReference>
<organism evidence="3 4">
    <name type="scientific">Cryptosporangium phraense</name>
    <dbReference type="NCBI Taxonomy" id="2593070"/>
    <lineage>
        <taxon>Bacteria</taxon>
        <taxon>Bacillati</taxon>
        <taxon>Actinomycetota</taxon>
        <taxon>Actinomycetes</taxon>
        <taxon>Cryptosporangiales</taxon>
        <taxon>Cryptosporangiaceae</taxon>
        <taxon>Cryptosporangium</taxon>
    </lineage>
</organism>
<dbReference type="InParanoid" id="A0A545AIR5"/>
<dbReference type="RefSeq" id="WP_142708452.1">
    <property type="nucleotide sequence ID" value="NZ_VIRS01000029.1"/>
</dbReference>
<reference evidence="3 4" key="1">
    <citation type="submission" date="2019-07" db="EMBL/GenBank/DDBJ databases">
        <title>Cryptosporangium phraense sp. nov., isolated from plant litter.</title>
        <authorList>
            <person name="Suriyachadkun C."/>
        </authorList>
    </citation>
    <scope>NUCLEOTIDE SEQUENCE [LARGE SCALE GENOMIC DNA]</scope>
    <source>
        <strain evidence="3 4">A-T 5661</strain>
    </source>
</reference>
<comment type="caution">
    <text evidence="3">The sequence shown here is derived from an EMBL/GenBank/DDBJ whole genome shotgun (WGS) entry which is preliminary data.</text>
</comment>
<feature type="domain" description="Bulb-type lectin" evidence="2">
    <location>
        <begin position="90"/>
        <end position="178"/>
    </location>
</feature>
<proteinExistence type="predicted"/>
<dbReference type="OrthoDB" id="516973at2"/>
<name>A0A545AIR5_9ACTN</name>
<gene>
    <name evidence="3" type="ORF">FL583_31230</name>
</gene>
<protein>
    <recommendedName>
        <fullName evidence="2">Bulb-type lectin domain-containing protein</fullName>
    </recommendedName>
</protein>
<feature type="signal peptide" evidence="1">
    <location>
        <begin position="1"/>
        <end position="28"/>
    </location>
</feature>
<dbReference type="EMBL" id="VIRS01000029">
    <property type="protein sequence ID" value="TQS41203.1"/>
    <property type="molecule type" value="Genomic_DNA"/>
</dbReference>
<dbReference type="AlphaFoldDB" id="A0A545AIR5"/>
<evidence type="ECO:0000259" key="2">
    <source>
        <dbReference type="PROSITE" id="PS50927"/>
    </source>
</evidence>
<dbReference type="Proteomes" id="UP000317982">
    <property type="component" value="Unassembled WGS sequence"/>
</dbReference>
<sequence>MYRRVTTAVLSVAVAVVATLFVASPAQAFPKGACDSTVRPEGRPGDYFDALSPIAPTVWTHNMNGCQWLDSGQSWTMYRGTATIRLVNGDLGIYNKSGVLKWHTNTKGSGATQMLWQQDGNLVLYTAGYAKAVWSSKTYNKCTGFKFPYLATQSDNNLVIYCGAEGTNALWASHTNGI</sequence>